<dbReference type="InterPro" id="IPR032716">
    <property type="entry name" value="ACC_epsilon"/>
</dbReference>
<gene>
    <name evidence="1" type="ordered locus">Celf_2842</name>
</gene>
<dbReference type="HOGENOM" id="CLU_175330_4_0_11"/>
<name>F4H803_CELFA</name>
<dbReference type="RefSeq" id="WP_013771990.1">
    <property type="nucleotide sequence ID" value="NC_015514.1"/>
</dbReference>
<accession>F4H803</accession>
<dbReference type="GO" id="GO:0004658">
    <property type="term" value="F:propionyl-CoA carboxylase activity"/>
    <property type="evidence" value="ECO:0007669"/>
    <property type="project" value="InterPro"/>
</dbReference>
<reference evidence="1 2" key="1">
    <citation type="submission" date="2011-04" db="EMBL/GenBank/DDBJ databases">
        <title>Complete sequence of Cellulomonas fimi ATCC 484.</title>
        <authorList>
            <consortium name="US DOE Joint Genome Institute"/>
            <person name="Lucas S."/>
            <person name="Han J."/>
            <person name="Lapidus A."/>
            <person name="Cheng J.-F."/>
            <person name="Goodwin L."/>
            <person name="Pitluck S."/>
            <person name="Peters L."/>
            <person name="Chertkov O."/>
            <person name="Detter J.C."/>
            <person name="Han C."/>
            <person name="Tapia R."/>
            <person name="Land M."/>
            <person name="Hauser L."/>
            <person name="Kyrpides N."/>
            <person name="Ivanova N."/>
            <person name="Ovchinnikova G."/>
            <person name="Pagani I."/>
            <person name="Mead D."/>
            <person name="Brumm P."/>
            <person name="Woyke T."/>
        </authorList>
    </citation>
    <scope>NUCLEOTIDE SEQUENCE [LARGE SCALE GENOMIC DNA]</scope>
    <source>
        <strain evidence="2">ATCC 484 / DSM 20113 / JCM 1341 / NBRC 15513 / NCIMB 8980 / NCTC 7547</strain>
    </source>
</reference>
<dbReference type="GO" id="GO:0003989">
    <property type="term" value="F:acetyl-CoA carboxylase activity"/>
    <property type="evidence" value="ECO:0007669"/>
    <property type="project" value="InterPro"/>
</dbReference>
<dbReference type="STRING" id="590998.Celf_2842"/>
<dbReference type="eggNOG" id="ENOG5031WGG">
    <property type="taxonomic scope" value="Bacteria"/>
</dbReference>
<dbReference type="Proteomes" id="UP000008460">
    <property type="component" value="Chromosome"/>
</dbReference>
<dbReference type="AlphaFoldDB" id="F4H803"/>
<protein>
    <recommendedName>
        <fullName evidence="3">Acyl-CoA carboxylase epsilon subunit</fullName>
    </recommendedName>
</protein>
<evidence type="ECO:0008006" key="3">
    <source>
        <dbReference type="Google" id="ProtNLM"/>
    </source>
</evidence>
<evidence type="ECO:0000313" key="1">
    <source>
        <dbReference type="EMBL" id="AEE46964.1"/>
    </source>
</evidence>
<dbReference type="EMBL" id="CP002666">
    <property type="protein sequence ID" value="AEE46964.1"/>
    <property type="molecule type" value="Genomic_DNA"/>
</dbReference>
<organism evidence="1 2">
    <name type="scientific">Cellulomonas fimi (strain ATCC 484 / DSM 20113 / JCM 1341 / CCUG 24087 / LMG 16345 / NBRC 15513 / NCIMB 8980 / NCTC 7547 / NRS-133)</name>
    <dbReference type="NCBI Taxonomy" id="590998"/>
    <lineage>
        <taxon>Bacteria</taxon>
        <taxon>Bacillati</taxon>
        <taxon>Actinomycetota</taxon>
        <taxon>Actinomycetes</taxon>
        <taxon>Micrococcales</taxon>
        <taxon>Cellulomonadaceae</taxon>
        <taxon>Cellulomonas</taxon>
    </lineage>
</organism>
<evidence type="ECO:0000313" key="2">
    <source>
        <dbReference type="Proteomes" id="UP000008460"/>
    </source>
</evidence>
<dbReference type="Pfam" id="PF13822">
    <property type="entry name" value="ACC_epsilon"/>
    <property type="match status" value="1"/>
</dbReference>
<dbReference type="KEGG" id="cfi:Celf_2842"/>
<keyword evidence="2" id="KW-1185">Reference proteome</keyword>
<proteinExistence type="predicted"/>
<sequence>MSTDGAHVHVVRGAPDEVELAALVAGLVAASQDAHGVDEHTAPASAWSDRRRTVRGPVGLHPGPDAWRWSLRG</sequence>